<evidence type="ECO:0000256" key="3">
    <source>
        <dbReference type="RuleBase" id="RU000524"/>
    </source>
</evidence>
<evidence type="ECO:0000313" key="5">
    <source>
        <dbReference type="EMBL" id="KAA0933637.1"/>
    </source>
</evidence>
<dbReference type="RefSeq" id="WP_149512484.1">
    <property type="nucleotide sequence ID" value="NZ_VDFC01000043.1"/>
</dbReference>
<dbReference type="Pfam" id="PF00436">
    <property type="entry name" value="SSB"/>
    <property type="match status" value="1"/>
</dbReference>
<dbReference type="HAMAP" id="MF_00984">
    <property type="entry name" value="SSB"/>
    <property type="match status" value="1"/>
</dbReference>
<proteinExistence type="inferred from homology"/>
<dbReference type="Proteomes" id="UP000324965">
    <property type="component" value="Unassembled WGS sequence"/>
</dbReference>
<dbReference type="EMBL" id="VDFC01000043">
    <property type="protein sequence ID" value="KAA0933637.1"/>
    <property type="molecule type" value="Genomic_DNA"/>
</dbReference>
<sequence length="224" mass="21898">MAGETVITVVGNLVDDPELRFTPSGAAVAKFRVASTPRTFDRQTNEWKDGESLFLTCSVWRQAAENVAESLQRGMRVIVQGRLKQRSYEDREGVKRTVYELDVEEVGASLKNATAKVTKTSGRGGQGGYSGGGGGGGQQGGGWGGGGGGSGGGQQQGGGAPADGGGSGGGQQQGGGAPADDPWATSAPAGGGNQSGGGGGGGGWGGNSGGSGGSGGGYSDEPPF</sequence>
<dbReference type="InterPro" id="IPR012340">
    <property type="entry name" value="NA-bd_OB-fold"/>
</dbReference>
<dbReference type="GO" id="GO:0003697">
    <property type="term" value="F:single-stranded DNA binding"/>
    <property type="evidence" value="ECO:0007669"/>
    <property type="project" value="UniProtKB-UniRule"/>
</dbReference>
<dbReference type="InterPro" id="IPR000424">
    <property type="entry name" value="Primosome_PriB/ssb"/>
</dbReference>
<comment type="caution">
    <text evidence="2">Lacks conserved residue(s) required for the propagation of feature annotation.</text>
</comment>
<dbReference type="PROSITE" id="PS50935">
    <property type="entry name" value="SSB"/>
    <property type="match status" value="1"/>
</dbReference>
<organism evidence="5 6">
    <name type="scientific">Streptomyces apricus</name>
    <dbReference type="NCBI Taxonomy" id="1828112"/>
    <lineage>
        <taxon>Bacteria</taxon>
        <taxon>Bacillati</taxon>
        <taxon>Actinomycetota</taxon>
        <taxon>Actinomycetes</taxon>
        <taxon>Kitasatosporales</taxon>
        <taxon>Streptomycetaceae</taxon>
        <taxon>Streptomyces</taxon>
    </lineage>
</organism>
<keyword evidence="6" id="KW-1185">Reference proteome</keyword>
<dbReference type="GO" id="GO:0006260">
    <property type="term" value="P:DNA replication"/>
    <property type="evidence" value="ECO:0007669"/>
    <property type="project" value="InterPro"/>
</dbReference>
<protein>
    <recommendedName>
        <fullName evidence="2 3">Single-stranded DNA-binding protein</fullName>
        <shortName evidence="2">SSB</shortName>
    </recommendedName>
</protein>
<dbReference type="SUPFAM" id="SSF50249">
    <property type="entry name" value="Nucleic acid-binding proteins"/>
    <property type="match status" value="1"/>
</dbReference>
<name>A0A5B0AVK6_9ACTN</name>
<reference evidence="5 6" key="1">
    <citation type="submission" date="2019-05" db="EMBL/GenBank/DDBJ databases">
        <authorList>
            <person name="Hariharan J."/>
            <person name="Choudoir M.J."/>
            <person name="Diebold P."/>
            <person name="Panke-Buisse K."/>
            <person name="Buckley D.H."/>
        </authorList>
    </citation>
    <scope>NUCLEOTIDE SEQUENCE [LARGE SCALE GENOMIC DNA]</scope>
    <source>
        <strain evidence="5 6">SUN51</strain>
    </source>
</reference>
<dbReference type="AlphaFoldDB" id="A0A5B0AVK6"/>
<comment type="caution">
    <text evidence="5">The sequence shown here is derived from an EMBL/GenBank/DDBJ whole genome shotgun (WGS) entry which is preliminary data.</text>
</comment>
<gene>
    <name evidence="5" type="ORF">FGF04_18780</name>
</gene>
<evidence type="ECO:0000256" key="4">
    <source>
        <dbReference type="SAM" id="MobiDB-lite"/>
    </source>
</evidence>
<feature type="region of interest" description="Disordered" evidence="4">
    <location>
        <begin position="117"/>
        <end position="224"/>
    </location>
</feature>
<evidence type="ECO:0000313" key="6">
    <source>
        <dbReference type="Proteomes" id="UP000324965"/>
    </source>
</evidence>
<evidence type="ECO:0000256" key="1">
    <source>
        <dbReference type="ARBA" id="ARBA00023125"/>
    </source>
</evidence>
<evidence type="ECO:0000256" key="2">
    <source>
        <dbReference type="HAMAP-Rule" id="MF_00984"/>
    </source>
</evidence>
<dbReference type="NCBIfam" id="NF005851">
    <property type="entry name" value="PRK07772.1"/>
    <property type="match status" value="1"/>
</dbReference>
<dbReference type="OrthoDB" id="9809878at2"/>
<dbReference type="GO" id="GO:0009295">
    <property type="term" value="C:nucleoid"/>
    <property type="evidence" value="ECO:0007669"/>
    <property type="project" value="TreeGrafter"/>
</dbReference>
<dbReference type="PANTHER" id="PTHR10302">
    <property type="entry name" value="SINGLE-STRANDED DNA-BINDING PROTEIN"/>
    <property type="match status" value="1"/>
</dbReference>
<dbReference type="CDD" id="cd04496">
    <property type="entry name" value="SSB_OBF"/>
    <property type="match status" value="1"/>
</dbReference>
<dbReference type="NCBIfam" id="TIGR00621">
    <property type="entry name" value="ssb"/>
    <property type="match status" value="1"/>
</dbReference>
<keyword evidence="1 2" id="KW-0238">DNA-binding</keyword>
<dbReference type="PANTHER" id="PTHR10302:SF27">
    <property type="entry name" value="SINGLE-STRANDED DNA-BINDING PROTEIN"/>
    <property type="match status" value="1"/>
</dbReference>
<feature type="compositionally biased region" description="Gly residues" evidence="4">
    <location>
        <begin position="122"/>
        <end position="177"/>
    </location>
</feature>
<dbReference type="FunFam" id="2.40.50.140:FF:000057">
    <property type="entry name" value="Single-stranded DNA-binding protein"/>
    <property type="match status" value="1"/>
</dbReference>
<dbReference type="Gene3D" id="2.40.50.140">
    <property type="entry name" value="Nucleic acid-binding proteins"/>
    <property type="match status" value="1"/>
</dbReference>
<accession>A0A5B0AVK6</accession>
<dbReference type="InterPro" id="IPR011344">
    <property type="entry name" value="ssDNA-bd"/>
</dbReference>
<comment type="subunit">
    <text evidence="2">Homotetramer.</text>
</comment>
<feature type="compositionally biased region" description="Gly residues" evidence="4">
    <location>
        <begin position="189"/>
        <end position="218"/>
    </location>
</feature>